<dbReference type="Pfam" id="PF19114">
    <property type="entry name" value="EsV_1_7_cys"/>
    <property type="match status" value="4"/>
</dbReference>
<protein>
    <submittedName>
        <fullName evidence="1">Uncharacterized protein</fullName>
    </submittedName>
</protein>
<sequence length="636" mass="75678">MFQNKCLNCNLIYETYYNDNFIKHCKECIENKLVEIKCKGNKNKKCDNLYCRSCYESSFLSFNKSKYFSNQNNEHPRFIPLKSGKTYLFNCDKQDCGHTFESKILNVVTGGTWCCYCSGLKICGNENCKKCFEKSFASTEQSKYWDNNKNVDEEGNQISPLMVTKSSNKNYYLKCDKGCGHSYNVKLSNVTNLNRKCSYCANKILCEDDSCQLCFNKSFASHNMSKYWGENKDKEKIILPRQVFKSSGNKYNFKCYNEHCENIMEIVLNDIKYDKRNCDECKNVIYEKNKERKGKCIFENNCEKWALYNYEIETQPIYCKKHKFENMIDLVNLSNLCKNEGCKYYALYNLENEDKPLYCKYHKLDNMECKIKQTCDIEHCNITASYNFPDMKTKIRCTNHKEEGMIDLRHYICIHQDCDIYASYNYEGENKWLYCTKHKKDNMIDLKNPRCRFNNCMVGGNKKYDGYCLFCYIHLFPDVQLSYNYKTKEKHIVDSIKNKFSEFTWISDKKIQDGCSNRRPDLVVDFGFNILVIEVDENQHRNYNCENKRTMQISQDFNHRPIVLIRFNPDNYTNNKNENVPGCFKCDNKGLLIVRNKKDFEKRLKVLYKQIEYWSNEKNINEKTLHIINLFYDNYD</sequence>
<accession>A0A6C0I6R5</accession>
<dbReference type="EMBL" id="MN740108">
    <property type="protein sequence ID" value="QHT88067.1"/>
    <property type="molecule type" value="Genomic_DNA"/>
</dbReference>
<organism evidence="1">
    <name type="scientific">viral metagenome</name>
    <dbReference type="NCBI Taxonomy" id="1070528"/>
    <lineage>
        <taxon>unclassified sequences</taxon>
        <taxon>metagenomes</taxon>
        <taxon>organismal metagenomes</taxon>
    </lineage>
</organism>
<proteinExistence type="predicted"/>
<dbReference type="SMART" id="SM01425">
    <property type="entry name" value="EsV_1_7"/>
    <property type="match status" value="4"/>
</dbReference>
<dbReference type="AlphaFoldDB" id="A0A6C0I6R5"/>
<dbReference type="InterPro" id="IPR043822">
    <property type="entry name" value="EsV_1_7_cys"/>
</dbReference>
<reference evidence="1" key="1">
    <citation type="journal article" date="2020" name="Nature">
        <title>Giant virus diversity and host interactions through global metagenomics.</title>
        <authorList>
            <person name="Schulz F."/>
            <person name="Roux S."/>
            <person name="Paez-Espino D."/>
            <person name="Jungbluth S."/>
            <person name="Walsh D.A."/>
            <person name="Denef V.J."/>
            <person name="McMahon K.D."/>
            <person name="Konstantinidis K.T."/>
            <person name="Eloe-Fadrosh E.A."/>
            <person name="Kyrpides N.C."/>
            <person name="Woyke T."/>
        </authorList>
    </citation>
    <scope>NUCLEOTIDE SEQUENCE</scope>
    <source>
        <strain evidence="1">GVMAG-M-3300023184-24</strain>
    </source>
</reference>
<name>A0A6C0I6R5_9ZZZZ</name>
<evidence type="ECO:0000313" key="1">
    <source>
        <dbReference type="EMBL" id="QHT88067.1"/>
    </source>
</evidence>